<name>R7QDX2_CHOCR</name>
<evidence type="ECO:0000313" key="2">
    <source>
        <dbReference type="Proteomes" id="UP000012073"/>
    </source>
</evidence>
<dbReference type="KEGG" id="ccp:CHC_T00003754001"/>
<protein>
    <submittedName>
        <fullName evidence="1">Uncharacterized protein</fullName>
    </submittedName>
</protein>
<dbReference type="GeneID" id="17323182"/>
<evidence type="ECO:0000313" key="1">
    <source>
        <dbReference type="EMBL" id="CDF35646.1"/>
    </source>
</evidence>
<organism evidence="1 2">
    <name type="scientific">Chondrus crispus</name>
    <name type="common">Carrageen Irish moss</name>
    <name type="synonym">Polymorpha crispa</name>
    <dbReference type="NCBI Taxonomy" id="2769"/>
    <lineage>
        <taxon>Eukaryota</taxon>
        <taxon>Rhodophyta</taxon>
        <taxon>Florideophyceae</taxon>
        <taxon>Rhodymeniophycidae</taxon>
        <taxon>Gigartinales</taxon>
        <taxon>Gigartinaceae</taxon>
        <taxon>Chondrus</taxon>
    </lineage>
</organism>
<dbReference type="AlphaFoldDB" id="R7QDX2"/>
<proteinExistence type="predicted"/>
<keyword evidence="2" id="KW-1185">Reference proteome</keyword>
<dbReference type="RefSeq" id="XP_005715465.1">
    <property type="nucleotide sequence ID" value="XM_005715408.1"/>
</dbReference>
<dbReference type="EMBL" id="HG001739">
    <property type="protein sequence ID" value="CDF35646.1"/>
    <property type="molecule type" value="Genomic_DNA"/>
</dbReference>
<accession>R7QDX2</accession>
<reference evidence="2" key="1">
    <citation type="journal article" date="2013" name="Proc. Natl. Acad. Sci. U.S.A.">
        <title>Genome structure and metabolic features in the red seaweed Chondrus crispus shed light on evolution of the Archaeplastida.</title>
        <authorList>
            <person name="Collen J."/>
            <person name="Porcel B."/>
            <person name="Carre W."/>
            <person name="Ball S.G."/>
            <person name="Chaparro C."/>
            <person name="Tonon T."/>
            <person name="Barbeyron T."/>
            <person name="Michel G."/>
            <person name="Noel B."/>
            <person name="Valentin K."/>
            <person name="Elias M."/>
            <person name="Artiguenave F."/>
            <person name="Arun A."/>
            <person name="Aury J.M."/>
            <person name="Barbosa-Neto J.F."/>
            <person name="Bothwell J.H."/>
            <person name="Bouget F.Y."/>
            <person name="Brillet L."/>
            <person name="Cabello-Hurtado F."/>
            <person name="Capella-Gutierrez S."/>
            <person name="Charrier B."/>
            <person name="Cladiere L."/>
            <person name="Cock J.M."/>
            <person name="Coelho S.M."/>
            <person name="Colleoni C."/>
            <person name="Czjzek M."/>
            <person name="Da Silva C."/>
            <person name="Delage L."/>
            <person name="Denoeud F."/>
            <person name="Deschamps P."/>
            <person name="Dittami S.M."/>
            <person name="Gabaldon T."/>
            <person name="Gachon C.M."/>
            <person name="Groisillier A."/>
            <person name="Herve C."/>
            <person name="Jabbari K."/>
            <person name="Katinka M."/>
            <person name="Kloareg B."/>
            <person name="Kowalczyk N."/>
            <person name="Labadie K."/>
            <person name="Leblanc C."/>
            <person name="Lopez P.J."/>
            <person name="McLachlan D.H."/>
            <person name="Meslet-Cladiere L."/>
            <person name="Moustafa A."/>
            <person name="Nehr Z."/>
            <person name="Nyvall Collen P."/>
            <person name="Panaud O."/>
            <person name="Partensky F."/>
            <person name="Poulain J."/>
            <person name="Rensing S.A."/>
            <person name="Rousvoal S."/>
            <person name="Samson G."/>
            <person name="Symeonidi A."/>
            <person name="Weissenbach J."/>
            <person name="Zambounis A."/>
            <person name="Wincker P."/>
            <person name="Boyen C."/>
        </authorList>
    </citation>
    <scope>NUCLEOTIDE SEQUENCE [LARGE SCALE GENOMIC DNA]</scope>
    <source>
        <strain evidence="2">cv. Stackhouse</strain>
    </source>
</reference>
<sequence length="44" mass="4672">MERLASLSGEGNVVGALRCAQDSFCSTSTWKQGPGMKELRVTIG</sequence>
<dbReference type="Gramene" id="CDF35646">
    <property type="protein sequence ID" value="CDF35646"/>
    <property type="gene ID" value="CHC_T00003754001"/>
</dbReference>
<dbReference type="Proteomes" id="UP000012073">
    <property type="component" value="Unassembled WGS sequence"/>
</dbReference>
<gene>
    <name evidence="1" type="ORF">CHC_T00003754001</name>
</gene>